<gene>
    <name evidence="1" type="ORF">A3I25_01965</name>
</gene>
<organism evidence="1 2">
    <name type="scientific">Candidatus Nomurabacteria bacterium RIFCSPLOWO2_02_FULL_42_17</name>
    <dbReference type="NCBI Taxonomy" id="1801789"/>
    <lineage>
        <taxon>Bacteria</taxon>
        <taxon>Candidatus Nomuraibacteriota</taxon>
    </lineage>
</organism>
<evidence type="ECO:0000313" key="2">
    <source>
        <dbReference type="Proteomes" id="UP000177195"/>
    </source>
</evidence>
<dbReference type="Proteomes" id="UP000177195">
    <property type="component" value="Unassembled WGS sequence"/>
</dbReference>
<dbReference type="EMBL" id="MFVN01000006">
    <property type="protein sequence ID" value="OGI97574.1"/>
    <property type="molecule type" value="Genomic_DNA"/>
</dbReference>
<comment type="caution">
    <text evidence="1">The sequence shown here is derived from an EMBL/GenBank/DDBJ whole genome shotgun (WGS) entry which is preliminary data.</text>
</comment>
<reference evidence="1 2" key="1">
    <citation type="journal article" date="2016" name="Nat. Commun.">
        <title>Thousands of microbial genomes shed light on interconnected biogeochemical processes in an aquifer system.</title>
        <authorList>
            <person name="Anantharaman K."/>
            <person name="Brown C.T."/>
            <person name="Hug L.A."/>
            <person name="Sharon I."/>
            <person name="Castelle C.J."/>
            <person name="Probst A.J."/>
            <person name="Thomas B.C."/>
            <person name="Singh A."/>
            <person name="Wilkins M.J."/>
            <person name="Karaoz U."/>
            <person name="Brodie E.L."/>
            <person name="Williams K.H."/>
            <person name="Hubbard S.S."/>
            <person name="Banfield J.F."/>
        </authorList>
    </citation>
    <scope>NUCLEOTIDE SEQUENCE [LARGE SCALE GENOMIC DNA]</scope>
</reference>
<sequence length="593" mass="68471">MNLSKFVLIIIMFIFLITLLILVTSASWGGLLTGQEPCISNNEQAVYSVKSYGTKGYMKVGVSDKTRLNHMRSKFQITAWVDPRYPPEIHKCGIYVVRSFNYNIIEHRLNKNVSVELWQYSYDGNGKQLLILASTDENGNYNEYFHFNFSIDDTETHVALERGTGGNKDHQLILRDLQTGQEKLLLTGMSFYNTNVEIGDFEPISWTQGKLSVRIVGRLSDTDIEISEPYATDSWKIKSNIEHHFEIDDKIYAGVVSNTNSTPPLINHDNCLSKNETSSHKKYSERKNEYTDSITEEITIFNANLDYKTSSFLIPNVDNSIYSIIFRTCGVYVLRAFNNKIINYGLLPGASYELWHYSYNGAGKKLLTFSESDVRGRPRNYFSFEFSIDDHEKFLVLERGYSGTEDHAIIFKRLDTLQNILVLSVGEMLEKLPGISGYPSFGRWSKDGRYLWGGISFAAENYARFRIDTINWTYEVFSLLDDKFNGGGVVEPNTGWMDYDTGSIWTGDAEYNESYRQERKKQGKSSDLHIYNLFTKEDRLIESTKEDPIWFYKPEWISENELEYELPSGEKKMYNIETKEYKLISERLPKSQL</sequence>
<proteinExistence type="predicted"/>
<dbReference type="AlphaFoldDB" id="A0A1F6XTZ1"/>
<protein>
    <submittedName>
        <fullName evidence="1">Uncharacterized protein</fullName>
    </submittedName>
</protein>
<evidence type="ECO:0000313" key="1">
    <source>
        <dbReference type="EMBL" id="OGI97574.1"/>
    </source>
</evidence>
<name>A0A1F6XTZ1_9BACT</name>
<accession>A0A1F6XTZ1</accession>